<gene>
    <name evidence="1" type="ORF">B0H17DRAFT_1137290</name>
</gene>
<name>A0AAD7GF13_MYCRO</name>
<sequence>MLLWRRPLIWHIIFAPSDSDSHRRQARGPLWCPFCRRRRTLNASLLGDGDTLRCQFYAVAPSVFDVIARPSFKRLYTTHAFGVPASFISRVISSAPVVLFQRVGLEKRGDSLAEGGSPYPGSLKHLLLLDSNARHDMQPVFNLILQSGQLNHLERLSLELSTGTNEEYSSPLLATSQTLQHLELDYSVCGPRHPERTIALPNLPALTSIELKFHRYYDRIIPDVLFSTVRAVGIAAPNTEVIRIVFAVGKPAGPCRSARPPTPGDFQHLRSVECRLLCHPSNAHLHDALDADFVGFIGAMESSMPGIRARTF</sequence>
<evidence type="ECO:0000313" key="1">
    <source>
        <dbReference type="EMBL" id="KAJ7685953.1"/>
    </source>
</evidence>
<dbReference type="Proteomes" id="UP001221757">
    <property type="component" value="Unassembled WGS sequence"/>
</dbReference>
<reference evidence="1" key="1">
    <citation type="submission" date="2023-03" db="EMBL/GenBank/DDBJ databases">
        <title>Massive genome expansion in bonnet fungi (Mycena s.s.) driven by repeated elements and novel gene families across ecological guilds.</title>
        <authorList>
            <consortium name="Lawrence Berkeley National Laboratory"/>
            <person name="Harder C.B."/>
            <person name="Miyauchi S."/>
            <person name="Viragh M."/>
            <person name="Kuo A."/>
            <person name="Thoen E."/>
            <person name="Andreopoulos B."/>
            <person name="Lu D."/>
            <person name="Skrede I."/>
            <person name="Drula E."/>
            <person name="Henrissat B."/>
            <person name="Morin E."/>
            <person name="Kohler A."/>
            <person name="Barry K."/>
            <person name="LaButti K."/>
            <person name="Morin E."/>
            <person name="Salamov A."/>
            <person name="Lipzen A."/>
            <person name="Mereny Z."/>
            <person name="Hegedus B."/>
            <person name="Baldrian P."/>
            <person name="Stursova M."/>
            <person name="Weitz H."/>
            <person name="Taylor A."/>
            <person name="Grigoriev I.V."/>
            <person name="Nagy L.G."/>
            <person name="Martin F."/>
            <person name="Kauserud H."/>
        </authorList>
    </citation>
    <scope>NUCLEOTIDE SEQUENCE</scope>
    <source>
        <strain evidence="1">CBHHK067</strain>
    </source>
</reference>
<protein>
    <submittedName>
        <fullName evidence="1">Uncharacterized protein</fullName>
    </submittedName>
</protein>
<keyword evidence="2" id="KW-1185">Reference proteome</keyword>
<dbReference type="AlphaFoldDB" id="A0AAD7GF13"/>
<proteinExistence type="predicted"/>
<evidence type="ECO:0000313" key="2">
    <source>
        <dbReference type="Proteomes" id="UP001221757"/>
    </source>
</evidence>
<organism evidence="1 2">
    <name type="scientific">Mycena rosella</name>
    <name type="common">Pink bonnet</name>
    <name type="synonym">Agaricus rosellus</name>
    <dbReference type="NCBI Taxonomy" id="1033263"/>
    <lineage>
        <taxon>Eukaryota</taxon>
        <taxon>Fungi</taxon>
        <taxon>Dikarya</taxon>
        <taxon>Basidiomycota</taxon>
        <taxon>Agaricomycotina</taxon>
        <taxon>Agaricomycetes</taxon>
        <taxon>Agaricomycetidae</taxon>
        <taxon>Agaricales</taxon>
        <taxon>Marasmiineae</taxon>
        <taxon>Mycenaceae</taxon>
        <taxon>Mycena</taxon>
    </lineage>
</organism>
<accession>A0AAD7GF13</accession>
<dbReference type="EMBL" id="JARKIE010000101">
    <property type="protein sequence ID" value="KAJ7685953.1"/>
    <property type="molecule type" value="Genomic_DNA"/>
</dbReference>
<comment type="caution">
    <text evidence="1">The sequence shown here is derived from an EMBL/GenBank/DDBJ whole genome shotgun (WGS) entry which is preliminary data.</text>
</comment>